<dbReference type="PANTHER" id="PTHR46190:SF1">
    <property type="entry name" value="SI:CH211-201H21.5"/>
    <property type="match status" value="1"/>
</dbReference>
<evidence type="ECO:0000313" key="3">
    <source>
        <dbReference type="EMBL" id="KAG9339432.1"/>
    </source>
</evidence>
<dbReference type="AlphaFoldDB" id="A0A8T2NP99"/>
<evidence type="ECO:0000313" key="4">
    <source>
        <dbReference type="Proteomes" id="UP000824540"/>
    </source>
</evidence>
<dbReference type="PANTHER" id="PTHR46190">
    <property type="entry name" value="SI:CH211-201H21.5-RELATED"/>
    <property type="match status" value="1"/>
</dbReference>
<dbReference type="SUPFAM" id="SSF53590">
    <property type="entry name" value="Nucleoside hydrolase"/>
    <property type="match status" value="1"/>
</dbReference>
<reference evidence="3" key="1">
    <citation type="thesis" date="2021" institute="BYU ScholarsArchive" country="Provo, UT, USA">
        <title>Applications of and Algorithms for Genome Assembly and Genomic Analyses with an Emphasis on Marine Teleosts.</title>
        <authorList>
            <person name="Pickett B.D."/>
        </authorList>
    </citation>
    <scope>NUCLEOTIDE SEQUENCE</scope>
    <source>
        <strain evidence="3">HI-2016</strain>
    </source>
</reference>
<dbReference type="Pfam" id="PF01156">
    <property type="entry name" value="IU_nuc_hydro"/>
    <property type="match status" value="1"/>
</dbReference>
<dbReference type="CDD" id="cd02649">
    <property type="entry name" value="nuc_hydro_CeIAG"/>
    <property type="match status" value="1"/>
</dbReference>
<feature type="domain" description="Inosine/uridine-preferring nucleoside hydrolase" evidence="2">
    <location>
        <begin position="64"/>
        <end position="369"/>
    </location>
</feature>
<sequence length="377" mass="41172">MALRHGTRLWSSVHCSFAQNTGRFTALWNSSLTARSRYPGRYTDLPSCRILSYSTPGSTMVKKLIVDVDCGVDDAQAIMIALAAPDVKVLGITCVHGNTTVENVCKNALRVLKACQRLEIPVFCGASKPILGKTLSAGHFHGQDGLGDSPDPDAPGLEMVQKEGAVAAMIRIANEHPGEVSLVATAPLTNLALAARIDPTFPQKIKGLYIMGGNTDSRGNTTVCAEFNFAADPEAAYIVLNEFLCPTHLACWEFTCHSKLPWEFCDGWLAQDTEKARFMKRIFQHSIKASQSERAQREMVAGMGFISCDSYAMAAAIDDSFVLESDQVPVSVELTGTHTRGMMIVDTLQMLKKEHKACIMKKVDMEKFKAMLMASLK</sequence>
<dbReference type="OrthoDB" id="432381at2759"/>
<organism evidence="3 4">
    <name type="scientific">Albula glossodonta</name>
    <name type="common">roundjaw bonefish</name>
    <dbReference type="NCBI Taxonomy" id="121402"/>
    <lineage>
        <taxon>Eukaryota</taxon>
        <taxon>Metazoa</taxon>
        <taxon>Chordata</taxon>
        <taxon>Craniata</taxon>
        <taxon>Vertebrata</taxon>
        <taxon>Euteleostomi</taxon>
        <taxon>Actinopterygii</taxon>
        <taxon>Neopterygii</taxon>
        <taxon>Teleostei</taxon>
        <taxon>Albuliformes</taxon>
        <taxon>Albulidae</taxon>
        <taxon>Albula</taxon>
    </lineage>
</organism>
<dbReference type="GO" id="GO:0016799">
    <property type="term" value="F:hydrolase activity, hydrolyzing N-glycosyl compounds"/>
    <property type="evidence" value="ECO:0007669"/>
    <property type="project" value="InterPro"/>
</dbReference>
<keyword evidence="4" id="KW-1185">Reference proteome</keyword>
<dbReference type="InterPro" id="IPR001910">
    <property type="entry name" value="Inosine/uridine_hydrolase_dom"/>
</dbReference>
<comment type="caution">
    <text evidence="3">The sequence shown here is derived from an EMBL/GenBank/DDBJ whole genome shotgun (WGS) entry which is preliminary data.</text>
</comment>
<dbReference type="EMBL" id="JAFBMS010000053">
    <property type="protein sequence ID" value="KAG9339432.1"/>
    <property type="molecule type" value="Genomic_DNA"/>
</dbReference>
<protein>
    <recommendedName>
        <fullName evidence="2">Inosine/uridine-preferring nucleoside hydrolase domain-containing protein</fullName>
    </recommendedName>
</protein>
<evidence type="ECO:0000256" key="1">
    <source>
        <dbReference type="ARBA" id="ARBA00009176"/>
    </source>
</evidence>
<evidence type="ECO:0000259" key="2">
    <source>
        <dbReference type="Pfam" id="PF01156"/>
    </source>
</evidence>
<dbReference type="InterPro" id="IPR036452">
    <property type="entry name" value="Ribo_hydro-like"/>
</dbReference>
<proteinExistence type="inferred from homology"/>
<gene>
    <name evidence="3" type="ORF">JZ751_023569</name>
</gene>
<accession>A0A8T2NP99</accession>
<dbReference type="Proteomes" id="UP000824540">
    <property type="component" value="Unassembled WGS sequence"/>
</dbReference>
<comment type="similarity">
    <text evidence="1">Belongs to the IUNH family.</text>
</comment>
<dbReference type="InterPro" id="IPR052775">
    <property type="entry name" value="IUN_hydrolase"/>
</dbReference>
<dbReference type="Gene3D" id="3.90.245.10">
    <property type="entry name" value="Ribonucleoside hydrolase-like"/>
    <property type="match status" value="1"/>
</dbReference>
<name>A0A8T2NP99_9TELE</name>